<feature type="domain" description="PIN" evidence="7">
    <location>
        <begin position="5"/>
        <end position="128"/>
    </location>
</feature>
<keyword evidence="4 6" id="KW-0378">Hydrolase</keyword>
<dbReference type="GO" id="GO:0090729">
    <property type="term" value="F:toxin activity"/>
    <property type="evidence" value="ECO:0007669"/>
    <property type="project" value="UniProtKB-KW"/>
</dbReference>
<dbReference type="SUPFAM" id="SSF88723">
    <property type="entry name" value="PIN domain-like"/>
    <property type="match status" value="1"/>
</dbReference>
<comment type="similarity">
    <text evidence="6">Belongs to the PINc/VapC protein family.</text>
</comment>
<dbReference type="InterPro" id="IPR052106">
    <property type="entry name" value="PINc/VapC_TA"/>
</dbReference>
<dbReference type="GO" id="GO:0000287">
    <property type="term" value="F:magnesium ion binding"/>
    <property type="evidence" value="ECO:0007669"/>
    <property type="project" value="UniProtKB-UniRule"/>
</dbReference>
<evidence type="ECO:0000256" key="3">
    <source>
        <dbReference type="ARBA" id="ARBA00022723"/>
    </source>
</evidence>
<dbReference type="Pfam" id="PF01850">
    <property type="entry name" value="PIN"/>
    <property type="match status" value="1"/>
</dbReference>
<feature type="binding site" evidence="6">
    <location>
        <position position="7"/>
    </location>
    <ligand>
        <name>Mg(2+)</name>
        <dbReference type="ChEBI" id="CHEBI:18420"/>
    </ligand>
</feature>
<keyword evidence="6" id="KW-0800">Toxin</keyword>
<evidence type="ECO:0000256" key="6">
    <source>
        <dbReference type="HAMAP-Rule" id="MF_00265"/>
    </source>
</evidence>
<evidence type="ECO:0000256" key="4">
    <source>
        <dbReference type="ARBA" id="ARBA00022801"/>
    </source>
</evidence>
<gene>
    <name evidence="6" type="primary">vapC</name>
    <name evidence="8" type="ORF">BDZ31_000766</name>
</gene>
<feature type="binding site" evidence="6">
    <location>
        <position position="101"/>
    </location>
    <ligand>
        <name>Mg(2+)</name>
        <dbReference type="ChEBI" id="CHEBI:18420"/>
    </ligand>
</feature>
<evidence type="ECO:0000313" key="8">
    <source>
        <dbReference type="EMBL" id="MBB4661193.1"/>
    </source>
</evidence>
<dbReference type="Gene3D" id="3.40.50.1010">
    <property type="entry name" value="5'-nuclease"/>
    <property type="match status" value="1"/>
</dbReference>
<comment type="cofactor">
    <cofactor evidence="6">
        <name>Mg(2+)</name>
        <dbReference type="ChEBI" id="CHEBI:18420"/>
    </cofactor>
</comment>
<evidence type="ECO:0000259" key="7">
    <source>
        <dbReference type="Pfam" id="PF01850"/>
    </source>
</evidence>
<dbReference type="InterPro" id="IPR022907">
    <property type="entry name" value="VapC_family"/>
</dbReference>
<comment type="function">
    <text evidence="6">Toxic component of a toxin-antitoxin (TA) system. An RNase.</text>
</comment>
<dbReference type="PANTHER" id="PTHR38826:SF5">
    <property type="entry name" value="RIBONUCLEASE VAPC13"/>
    <property type="match status" value="1"/>
</dbReference>
<dbReference type="GO" id="GO:0016787">
    <property type="term" value="F:hydrolase activity"/>
    <property type="evidence" value="ECO:0007669"/>
    <property type="project" value="UniProtKB-KW"/>
</dbReference>
<keyword evidence="3 6" id="KW-0479">Metal-binding</keyword>
<evidence type="ECO:0000256" key="5">
    <source>
        <dbReference type="ARBA" id="ARBA00022842"/>
    </source>
</evidence>
<evidence type="ECO:0000313" key="9">
    <source>
        <dbReference type="Proteomes" id="UP000585272"/>
    </source>
</evidence>
<dbReference type="EMBL" id="JACHNU010000001">
    <property type="protein sequence ID" value="MBB4661193.1"/>
    <property type="molecule type" value="Genomic_DNA"/>
</dbReference>
<keyword evidence="2 6" id="KW-0540">Nuclease</keyword>
<accession>A0A840IAB9</accession>
<dbReference type="GO" id="GO:0004540">
    <property type="term" value="F:RNA nuclease activity"/>
    <property type="evidence" value="ECO:0007669"/>
    <property type="project" value="InterPro"/>
</dbReference>
<evidence type="ECO:0000256" key="2">
    <source>
        <dbReference type="ARBA" id="ARBA00022722"/>
    </source>
</evidence>
<dbReference type="RefSeq" id="WP_183339164.1">
    <property type="nucleotide sequence ID" value="NZ_JACHNU010000001.1"/>
</dbReference>
<dbReference type="HAMAP" id="MF_00265">
    <property type="entry name" value="VapC_Nob1"/>
    <property type="match status" value="1"/>
</dbReference>
<dbReference type="InterPro" id="IPR029060">
    <property type="entry name" value="PIN-like_dom_sf"/>
</dbReference>
<keyword evidence="9" id="KW-1185">Reference proteome</keyword>
<dbReference type="EC" id="3.1.-.-" evidence="6"/>
<dbReference type="Proteomes" id="UP000585272">
    <property type="component" value="Unassembled WGS sequence"/>
</dbReference>
<name>A0A840IAB9_9ACTN</name>
<sequence length="145" mass="15678">MAKALLDTNVFVYAMGGPSPYREPCRRIMELLATGAIEGEVSVDLVQEFLHQRLRRTGDRVAAAAAARHVSYLVALHDVTGTEFLRALALFERHEQLGARDAMFAAIALNRGLDAIVTADRGFEGIAGLRRVDPLDEAAVASICG</sequence>
<keyword evidence="1 6" id="KW-1277">Toxin-antitoxin system</keyword>
<protein>
    <recommendedName>
        <fullName evidence="6">Ribonuclease VapC</fullName>
        <shortName evidence="6">RNase VapC</shortName>
        <ecNumber evidence="6">3.1.-.-</ecNumber>
    </recommendedName>
    <alternativeName>
        <fullName evidence="6">Toxin VapC</fullName>
    </alternativeName>
</protein>
<dbReference type="PANTHER" id="PTHR38826">
    <property type="entry name" value="RIBONUCLEASE VAPC13"/>
    <property type="match status" value="1"/>
</dbReference>
<evidence type="ECO:0000256" key="1">
    <source>
        <dbReference type="ARBA" id="ARBA00022649"/>
    </source>
</evidence>
<dbReference type="AlphaFoldDB" id="A0A840IAB9"/>
<organism evidence="8 9">
    <name type="scientific">Conexibacter arvalis</name>
    <dbReference type="NCBI Taxonomy" id="912552"/>
    <lineage>
        <taxon>Bacteria</taxon>
        <taxon>Bacillati</taxon>
        <taxon>Actinomycetota</taxon>
        <taxon>Thermoleophilia</taxon>
        <taxon>Solirubrobacterales</taxon>
        <taxon>Conexibacteraceae</taxon>
        <taxon>Conexibacter</taxon>
    </lineage>
</organism>
<reference evidence="8 9" key="1">
    <citation type="submission" date="2020-08" db="EMBL/GenBank/DDBJ databases">
        <title>Genomic Encyclopedia of Archaeal and Bacterial Type Strains, Phase II (KMG-II): from individual species to whole genera.</title>
        <authorList>
            <person name="Goeker M."/>
        </authorList>
    </citation>
    <scope>NUCLEOTIDE SEQUENCE [LARGE SCALE GENOMIC DNA]</scope>
    <source>
        <strain evidence="8 9">DSM 23288</strain>
    </source>
</reference>
<dbReference type="InterPro" id="IPR002716">
    <property type="entry name" value="PIN_dom"/>
</dbReference>
<comment type="caution">
    <text evidence="8">The sequence shown here is derived from an EMBL/GenBank/DDBJ whole genome shotgun (WGS) entry which is preliminary data.</text>
</comment>
<proteinExistence type="inferred from homology"/>
<keyword evidence="5 6" id="KW-0460">Magnesium</keyword>